<gene>
    <name evidence="2" type="ORF">HOLleu_30532</name>
</gene>
<evidence type="ECO:0000256" key="1">
    <source>
        <dbReference type="SAM" id="MobiDB-lite"/>
    </source>
</evidence>
<reference evidence="2" key="1">
    <citation type="submission" date="2021-10" db="EMBL/GenBank/DDBJ databases">
        <title>Tropical sea cucumber genome reveals ecological adaptation and Cuvierian tubules defense mechanism.</title>
        <authorList>
            <person name="Chen T."/>
        </authorList>
    </citation>
    <scope>NUCLEOTIDE SEQUENCE</scope>
    <source>
        <strain evidence="2">Nanhai2018</strain>
        <tissue evidence="2">Muscle</tissue>
    </source>
</reference>
<feature type="region of interest" description="Disordered" evidence="1">
    <location>
        <begin position="85"/>
        <end position="105"/>
    </location>
</feature>
<feature type="region of interest" description="Disordered" evidence="1">
    <location>
        <begin position="1"/>
        <end position="28"/>
    </location>
</feature>
<organism evidence="2 3">
    <name type="scientific">Holothuria leucospilota</name>
    <name type="common">Black long sea cucumber</name>
    <name type="synonym">Mertensiothuria leucospilota</name>
    <dbReference type="NCBI Taxonomy" id="206669"/>
    <lineage>
        <taxon>Eukaryota</taxon>
        <taxon>Metazoa</taxon>
        <taxon>Echinodermata</taxon>
        <taxon>Eleutherozoa</taxon>
        <taxon>Echinozoa</taxon>
        <taxon>Holothuroidea</taxon>
        <taxon>Aspidochirotacea</taxon>
        <taxon>Aspidochirotida</taxon>
        <taxon>Holothuriidae</taxon>
        <taxon>Holothuria</taxon>
    </lineage>
</organism>
<comment type="caution">
    <text evidence="2">The sequence shown here is derived from an EMBL/GenBank/DDBJ whole genome shotgun (WGS) entry which is preliminary data.</text>
</comment>
<dbReference type="EMBL" id="JAIZAY010000015">
    <property type="protein sequence ID" value="KAJ8028329.1"/>
    <property type="molecule type" value="Genomic_DNA"/>
</dbReference>
<proteinExistence type="predicted"/>
<dbReference type="Proteomes" id="UP001152320">
    <property type="component" value="Chromosome 15"/>
</dbReference>
<keyword evidence="3" id="KW-1185">Reference proteome</keyword>
<dbReference type="AlphaFoldDB" id="A0A9Q1BKM2"/>
<name>A0A9Q1BKM2_HOLLE</name>
<evidence type="ECO:0000313" key="3">
    <source>
        <dbReference type="Proteomes" id="UP001152320"/>
    </source>
</evidence>
<evidence type="ECO:0000313" key="2">
    <source>
        <dbReference type="EMBL" id="KAJ8028329.1"/>
    </source>
</evidence>
<sequence>MSSANSVDGRLQEKQYPPASFVPVSDQGLQTSPLPAHFEVTQSQSTGCYPYTTHSPVINHGYVAEQHPPAYNELYNQVNLGYNPGTQVNQPHPGTIPCKQITKAT</sequence>
<protein>
    <submittedName>
        <fullName evidence="2">Uncharacterized protein</fullName>
    </submittedName>
</protein>
<accession>A0A9Q1BKM2</accession>